<feature type="transmembrane region" description="Helical" evidence="7">
    <location>
        <begin position="349"/>
        <end position="377"/>
    </location>
</feature>
<dbReference type="Pfam" id="PF07690">
    <property type="entry name" value="MFS_1"/>
    <property type="match status" value="1"/>
</dbReference>
<dbReference type="InterPro" id="IPR036259">
    <property type="entry name" value="MFS_trans_sf"/>
</dbReference>
<dbReference type="CDD" id="cd06174">
    <property type="entry name" value="MFS"/>
    <property type="match status" value="1"/>
</dbReference>
<dbReference type="InterPro" id="IPR020846">
    <property type="entry name" value="MFS_dom"/>
</dbReference>
<organism evidence="9 10">
    <name type="scientific">Sphingomonas anseongensis</name>
    <dbReference type="NCBI Taxonomy" id="2908207"/>
    <lineage>
        <taxon>Bacteria</taxon>
        <taxon>Pseudomonadati</taxon>
        <taxon>Pseudomonadota</taxon>
        <taxon>Alphaproteobacteria</taxon>
        <taxon>Sphingomonadales</taxon>
        <taxon>Sphingomonadaceae</taxon>
        <taxon>Sphingomonas</taxon>
    </lineage>
</organism>
<dbReference type="PANTHER" id="PTHR23517">
    <property type="entry name" value="RESISTANCE PROTEIN MDTM, PUTATIVE-RELATED-RELATED"/>
    <property type="match status" value="1"/>
</dbReference>
<name>A0ABT0RDQ0_9SPHN</name>
<evidence type="ECO:0000256" key="3">
    <source>
        <dbReference type="ARBA" id="ARBA00022475"/>
    </source>
</evidence>
<evidence type="ECO:0000256" key="5">
    <source>
        <dbReference type="ARBA" id="ARBA00022989"/>
    </source>
</evidence>
<dbReference type="PANTHER" id="PTHR23517:SF3">
    <property type="entry name" value="INTEGRAL MEMBRANE TRANSPORT PROTEIN"/>
    <property type="match status" value="1"/>
</dbReference>
<dbReference type="Proteomes" id="UP001165343">
    <property type="component" value="Unassembled WGS sequence"/>
</dbReference>
<feature type="transmembrane region" description="Helical" evidence="7">
    <location>
        <begin position="42"/>
        <end position="62"/>
    </location>
</feature>
<keyword evidence="10" id="KW-1185">Reference proteome</keyword>
<feature type="transmembrane region" description="Helical" evidence="7">
    <location>
        <begin position="255"/>
        <end position="279"/>
    </location>
</feature>
<protein>
    <submittedName>
        <fullName evidence="9">MFS transporter</fullName>
    </submittedName>
</protein>
<dbReference type="Gene3D" id="1.20.1250.20">
    <property type="entry name" value="MFS general substrate transporter like domains"/>
    <property type="match status" value="2"/>
</dbReference>
<keyword evidence="4 7" id="KW-0812">Transmembrane</keyword>
<feature type="transmembrane region" description="Helical" evidence="7">
    <location>
        <begin position="111"/>
        <end position="134"/>
    </location>
</feature>
<keyword evidence="5 7" id="KW-1133">Transmembrane helix</keyword>
<keyword evidence="6 7" id="KW-0472">Membrane</keyword>
<evidence type="ECO:0000259" key="8">
    <source>
        <dbReference type="PROSITE" id="PS50850"/>
    </source>
</evidence>
<dbReference type="SUPFAM" id="SSF103473">
    <property type="entry name" value="MFS general substrate transporter"/>
    <property type="match status" value="1"/>
</dbReference>
<feature type="transmembrane region" description="Helical" evidence="7">
    <location>
        <begin position="291"/>
        <end position="311"/>
    </location>
</feature>
<feature type="transmembrane region" description="Helical" evidence="7">
    <location>
        <begin position="12"/>
        <end position="30"/>
    </location>
</feature>
<feature type="transmembrane region" description="Helical" evidence="7">
    <location>
        <begin position="211"/>
        <end position="235"/>
    </location>
</feature>
<feature type="transmembrane region" description="Helical" evidence="7">
    <location>
        <begin position="317"/>
        <end position="337"/>
    </location>
</feature>
<dbReference type="InterPro" id="IPR011701">
    <property type="entry name" value="MFS"/>
</dbReference>
<keyword evidence="3" id="KW-1003">Cell membrane</keyword>
<dbReference type="PROSITE" id="PS50850">
    <property type="entry name" value="MFS"/>
    <property type="match status" value="1"/>
</dbReference>
<evidence type="ECO:0000313" key="10">
    <source>
        <dbReference type="Proteomes" id="UP001165343"/>
    </source>
</evidence>
<feature type="transmembrane region" description="Helical" evidence="7">
    <location>
        <begin position="146"/>
        <end position="167"/>
    </location>
</feature>
<evidence type="ECO:0000256" key="1">
    <source>
        <dbReference type="ARBA" id="ARBA00004651"/>
    </source>
</evidence>
<gene>
    <name evidence="9" type="ORF">LZ519_03420</name>
</gene>
<feature type="transmembrane region" description="Helical" evidence="7">
    <location>
        <begin position="173"/>
        <end position="191"/>
    </location>
</feature>
<proteinExistence type="predicted"/>
<evidence type="ECO:0000256" key="4">
    <source>
        <dbReference type="ARBA" id="ARBA00022692"/>
    </source>
</evidence>
<evidence type="ECO:0000313" key="9">
    <source>
        <dbReference type="EMBL" id="MCL6678368.1"/>
    </source>
</evidence>
<feature type="transmembrane region" description="Helical" evidence="7">
    <location>
        <begin position="389"/>
        <end position="407"/>
    </location>
</feature>
<evidence type="ECO:0000256" key="2">
    <source>
        <dbReference type="ARBA" id="ARBA00022448"/>
    </source>
</evidence>
<evidence type="ECO:0000256" key="6">
    <source>
        <dbReference type="ARBA" id="ARBA00023136"/>
    </source>
</evidence>
<dbReference type="InterPro" id="IPR050171">
    <property type="entry name" value="MFS_Transporters"/>
</dbReference>
<dbReference type="RefSeq" id="WP_249867325.1">
    <property type="nucleotide sequence ID" value="NZ_JAMGBC010000001.1"/>
</dbReference>
<feature type="transmembrane region" description="Helical" evidence="7">
    <location>
        <begin position="83"/>
        <end position="99"/>
    </location>
</feature>
<feature type="domain" description="Major facilitator superfamily (MFS) profile" evidence="8">
    <location>
        <begin position="13"/>
        <end position="412"/>
    </location>
</feature>
<sequence>MSGPVTRSGATAAITAAWLLTAVFYFYQYSMRSAPAVMVPELTAAFGMSAVGIASLVGLFYYGYAPFSLVAGVAMDQLGPRKVVPLGAASVAIGAMLFSTGDPTLGSIGRFMQGAGGVFALIGAVYLVTAFMPVSSAATLVGVTQMFGMAGGSAGQFVVGPLIASGIAWDKFWFIAGVVGIPIALLLLLLIPKREVQEGASRQRRGLGPALSAMGTVFANPQSLLCGLIAGLFFIPTTIFDMVWGVRYLQEAHDLPYSVAVLRSAAVPFGWIIGCPLLGWITDRIGRRKPVIVGAGLVLLGTLALILFAPVGIFPPFSLALVAGIASGAAMIPYTIIKEANRPEHSGTATGVVNFLNFSMTAVLGPIFAGALIGASAGGDRQLGHYQEAFQPLLYGVVLAIALTLLLRETGPRARTAKAASALPAE</sequence>
<accession>A0ABT0RDQ0</accession>
<dbReference type="EMBL" id="JAMGBC010000001">
    <property type="protein sequence ID" value="MCL6678368.1"/>
    <property type="molecule type" value="Genomic_DNA"/>
</dbReference>
<reference evidence="9" key="1">
    <citation type="submission" date="2022-05" db="EMBL/GenBank/DDBJ databases">
        <authorList>
            <person name="Jo J.-H."/>
            <person name="Im W.-T."/>
        </authorList>
    </citation>
    <scope>NUCLEOTIDE SEQUENCE</scope>
    <source>
        <strain evidence="9">RG327</strain>
    </source>
</reference>
<comment type="caution">
    <text evidence="9">The sequence shown here is derived from an EMBL/GenBank/DDBJ whole genome shotgun (WGS) entry which is preliminary data.</text>
</comment>
<comment type="subcellular location">
    <subcellularLocation>
        <location evidence="1">Cell membrane</location>
        <topology evidence="1">Multi-pass membrane protein</topology>
    </subcellularLocation>
</comment>
<keyword evidence="2" id="KW-0813">Transport</keyword>
<evidence type="ECO:0000256" key="7">
    <source>
        <dbReference type="SAM" id="Phobius"/>
    </source>
</evidence>